<dbReference type="GO" id="GO:0008168">
    <property type="term" value="F:methyltransferase activity"/>
    <property type="evidence" value="ECO:0007669"/>
    <property type="project" value="UniProtKB-KW"/>
</dbReference>
<dbReference type="InterPro" id="IPR002052">
    <property type="entry name" value="DNA_methylase_N6_adenine_CS"/>
</dbReference>
<comment type="caution">
    <text evidence="3">The sequence shown here is derived from an EMBL/GenBank/DDBJ whole genome shotgun (WGS) entry which is preliminary data.</text>
</comment>
<reference evidence="3" key="1">
    <citation type="submission" date="2020-08" db="EMBL/GenBank/DDBJ databases">
        <title>Multicomponent nature underlies the extraordinary mechanical properties of spider dragline silk.</title>
        <authorList>
            <person name="Kono N."/>
            <person name="Nakamura H."/>
            <person name="Mori M."/>
            <person name="Yoshida Y."/>
            <person name="Ohtoshi R."/>
            <person name="Malay A.D."/>
            <person name="Moran D.A.P."/>
            <person name="Tomita M."/>
            <person name="Numata K."/>
            <person name="Arakawa K."/>
        </authorList>
    </citation>
    <scope>NUCLEOTIDE SEQUENCE</scope>
</reference>
<proteinExistence type="predicted"/>
<name>A0A8X6N430_NEPPI</name>
<dbReference type="NCBIfam" id="TIGR00095">
    <property type="entry name" value="16S rRNA (guanine(966)-N(2))-methyltransferase RsmD"/>
    <property type="match status" value="1"/>
</dbReference>
<dbReference type="AlphaFoldDB" id="A0A8X6N430"/>
<dbReference type="PANTHER" id="PTHR43542">
    <property type="entry name" value="METHYLTRANSFERASE"/>
    <property type="match status" value="1"/>
</dbReference>
<evidence type="ECO:0000256" key="1">
    <source>
        <dbReference type="ARBA" id="ARBA00022603"/>
    </source>
</evidence>
<gene>
    <name evidence="3" type="primary">RP545</name>
    <name evidence="3" type="ORF">NPIL_596261</name>
</gene>
<dbReference type="Pfam" id="PF03602">
    <property type="entry name" value="Cons_hypoth95"/>
    <property type="match status" value="1"/>
</dbReference>
<dbReference type="Gene3D" id="3.40.50.150">
    <property type="entry name" value="Vaccinia Virus protein VP39"/>
    <property type="match status" value="1"/>
</dbReference>
<dbReference type="PANTHER" id="PTHR43542:SF1">
    <property type="entry name" value="METHYLTRANSFERASE"/>
    <property type="match status" value="1"/>
</dbReference>
<dbReference type="SUPFAM" id="SSF53335">
    <property type="entry name" value="S-adenosyl-L-methionine-dependent methyltransferases"/>
    <property type="match status" value="1"/>
</dbReference>
<evidence type="ECO:0000313" key="4">
    <source>
        <dbReference type="Proteomes" id="UP000887013"/>
    </source>
</evidence>
<dbReference type="InterPro" id="IPR029063">
    <property type="entry name" value="SAM-dependent_MTases_sf"/>
</dbReference>
<evidence type="ECO:0000256" key="2">
    <source>
        <dbReference type="ARBA" id="ARBA00022679"/>
    </source>
</evidence>
<dbReference type="OrthoDB" id="6415942at2759"/>
<protein>
    <submittedName>
        <fullName evidence="3">Uncharacterized methylase RP545</fullName>
    </submittedName>
</protein>
<organism evidence="3 4">
    <name type="scientific">Nephila pilipes</name>
    <name type="common">Giant wood spider</name>
    <name type="synonym">Nephila maculata</name>
    <dbReference type="NCBI Taxonomy" id="299642"/>
    <lineage>
        <taxon>Eukaryota</taxon>
        <taxon>Metazoa</taxon>
        <taxon>Ecdysozoa</taxon>
        <taxon>Arthropoda</taxon>
        <taxon>Chelicerata</taxon>
        <taxon>Arachnida</taxon>
        <taxon>Araneae</taxon>
        <taxon>Araneomorphae</taxon>
        <taxon>Entelegynae</taxon>
        <taxon>Araneoidea</taxon>
        <taxon>Nephilidae</taxon>
        <taxon>Nephila</taxon>
    </lineage>
</organism>
<dbReference type="PIRSF" id="PIRSF004553">
    <property type="entry name" value="CHP00095"/>
    <property type="match status" value="1"/>
</dbReference>
<dbReference type="GO" id="GO:0003676">
    <property type="term" value="F:nucleic acid binding"/>
    <property type="evidence" value="ECO:0007669"/>
    <property type="project" value="InterPro"/>
</dbReference>
<dbReference type="InterPro" id="IPR004398">
    <property type="entry name" value="RNA_MeTrfase_RsmD"/>
</dbReference>
<keyword evidence="4" id="KW-1185">Reference proteome</keyword>
<keyword evidence="2" id="KW-0808">Transferase</keyword>
<dbReference type="Proteomes" id="UP000887013">
    <property type="component" value="Unassembled WGS sequence"/>
</dbReference>
<dbReference type="PROSITE" id="PS00092">
    <property type="entry name" value="N6_MTASE"/>
    <property type="match status" value="1"/>
</dbReference>
<keyword evidence="1 3" id="KW-0489">Methyltransferase</keyword>
<evidence type="ECO:0000313" key="3">
    <source>
        <dbReference type="EMBL" id="GFS92428.1"/>
    </source>
</evidence>
<dbReference type="CDD" id="cd02440">
    <property type="entry name" value="AdoMet_MTases"/>
    <property type="match status" value="1"/>
</dbReference>
<dbReference type="GO" id="GO:0031167">
    <property type="term" value="P:rRNA methylation"/>
    <property type="evidence" value="ECO:0007669"/>
    <property type="project" value="InterPro"/>
</dbReference>
<sequence>MLRIIAGKYRGRKITTGKHLAARPTMSVVREAIFSILSSRKPIYNLNVLDLFCGSGSFSFEALSRGAKHAFMVDSDYYNLQLPKKTAEDFGITNNVTLICCSANKLPQPISKCDVVFIDPPYNSNLVESTLNGLAHSGWLSDDALIILEIRKNEGFECNKNFSIILERTYGIARIILIRSEWFKTIDERFGKD</sequence>
<accession>A0A8X6N430</accession>
<dbReference type="EMBL" id="BMAW01099916">
    <property type="protein sequence ID" value="GFS92428.1"/>
    <property type="molecule type" value="Genomic_DNA"/>
</dbReference>